<dbReference type="Proteomes" id="UP000326924">
    <property type="component" value="Unassembled WGS sequence"/>
</dbReference>
<proteinExistence type="predicted"/>
<sequence length="156" mass="17497">MQMYRPQIFTTTYPHAEHVRAPSAFSPQQVLPQYGVWLLSRAPHGFCGGHFYHQLEAVGRACSAGSRVQNEPTNAGRTPSLSRRRGAAPPANSPNCNGRCFHGIGGRRVGGRVCIVLSFLFLPRRGIFFFFFFFFFLLFTFYCSAFPPVCRSTVIP</sequence>
<dbReference type="InParanoid" id="A0A5J5EC88"/>
<organism evidence="3 4">
    <name type="scientific">Sphaerosporella brunnea</name>
    <dbReference type="NCBI Taxonomy" id="1250544"/>
    <lineage>
        <taxon>Eukaryota</taxon>
        <taxon>Fungi</taxon>
        <taxon>Dikarya</taxon>
        <taxon>Ascomycota</taxon>
        <taxon>Pezizomycotina</taxon>
        <taxon>Pezizomycetes</taxon>
        <taxon>Pezizales</taxon>
        <taxon>Pyronemataceae</taxon>
        <taxon>Sphaerosporella</taxon>
    </lineage>
</organism>
<keyword evidence="4" id="KW-1185">Reference proteome</keyword>
<keyword evidence="2" id="KW-1133">Transmembrane helix</keyword>
<dbReference type="AlphaFoldDB" id="A0A5J5EC88"/>
<feature type="transmembrane region" description="Helical" evidence="2">
    <location>
        <begin position="127"/>
        <end position="147"/>
    </location>
</feature>
<keyword evidence="2" id="KW-0472">Membrane</keyword>
<feature type="region of interest" description="Disordered" evidence="1">
    <location>
        <begin position="67"/>
        <end position="92"/>
    </location>
</feature>
<reference evidence="3 4" key="1">
    <citation type="submission" date="2019-09" db="EMBL/GenBank/DDBJ databases">
        <title>Draft genome of the ectomycorrhizal ascomycete Sphaerosporella brunnea.</title>
        <authorList>
            <consortium name="DOE Joint Genome Institute"/>
            <person name="Benucci G.M."/>
            <person name="Marozzi G."/>
            <person name="Antonielli L."/>
            <person name="Sanchez S."/>
            <person name="Marco P."/>
            <person name="Wang X."/>
            <person name="Falini L.B."/>
            <person name="Barry K."/>
            <person name="Haridas S."/>
            <person name="Lipzen A."/>
            <person name="Labutti K."/>
            <person name="Grigoriev I.V."/>
            <person name="Murat C."/>
            <person name="Martin F."/>
            <person name="Albertini E."/>
            <person name="Donnini D."/>
            <person name="Bonito G."/>
        </authorList>
    </citation>
    <scope>NUCLEOTIDE SEQUENCE [LARGE SCALE GENOMIC DNA]</scope>
    <source>
        <strain evidence="3 4">Sb_GMNB300</strain>
    </source>
</reference>
<gene>
    <name evidence="3" type="ORF">FN846DRAFT_557594</name>
</gene>
<evidence type="ECO:0000256" key="1">
    <source>
        <dbReference type="SAM" id="MobiDB-lite"/>
    </source>
</evidence>
<dbReference type="EMBL" id="VXIS01000487">
    <property type="protein sequence ID" value="KAA8893165.1"/>
    <property type="molecule type" value="Genomic_DNA"/>
</dbReference>
<name>A0A5J5EC88_9PEZI</name>
<evidence type="ECO:0000256" key="2">
    <source>
        <dbReference type="SAM" id="Phobius"/>
    </source>
</evidence>
<keyword evidence="2" id="KW-0812">Transmembrane</keyword>
<evidence type="ECO:0000313" key="4">
    <source>
        <dbReference type="Proteomes" id="UP000326924"/>
    </source>
</evidence>
<accession>A0A5J5EC88</accession>
<comment type="caution">
    <text evidence="3">The sequence shown here is derived from an EMBL/GenBank/DDBJ whole genome shotgun (WGS) entry which is preliminary data.</text>
</comment>
<protein>
    <submittedName>
        <fullName evidence="3">Uncharacterized protein</fullName>
    </submittedName>
</protein>
<evidence type="ECO:0000313" key="3">
    <source>
        <dbReference type="EMBL" id="KAA8893165.1"/>
    </source>
</evidence>
<feature type="compositionally biased region" description="Polar residues" evidence="1">
    <location>
        <begin position="67"/>
        <end position="81"/>
    </location>
</feature>